<evidence type="ECO:0000256" key="1">
    <source>
        <dbReference type="SAM" id="Phobius"/>
    </source>
</evidence>
<accession>A0A3M4SF51</accession>
<reference evidence="2 3" key="1">
    <citation type="submission" date="2018-08" db="EMBL/GenBank/DDBJ databases">
        <title>Recombination of ecologically and evolutionarily significant loci maintains genetic cohesion in the Pseudomonas syringae species complex.</title>
        <authorList>
            <person name="Dillon M."/>
            <person name="Thakur S."/>
            <person name="Almeida R.N.D."/>
            <person name="Weir B.S."/>
            <person name="Guttman D.S."/>
        </authorList>
    </citation>
    <scope>NUCLEOTIDE SEQUENCE [LARGE SCALE GENOMIC DNA]</scope>
    <source>
        <strain evidence="2 3">ICMP 8670</strain>
    </source>
</reference>
<keyword evidence="1" id="KW-0472">Membrane</keyword>
<keyword evidence="1" id="KW-0812">Transmembrane</keyword>
<name>A0A3M4SF51_9PSED</name>
<comment type="caution">
    <text evidence="2">The sequence shown here is derived from an EMBL/GenBank/DDBJ whole genome shotgun (WGS) entry which is preliminary data.</text>
</comment>
<organism evidence="2 3">
    <name type="scientific">Pseudomonas syringae pv. primulae</name>
    <dbReference type="NCBI Taxonomy" id="251707"/>
    <lineage>
        <taxon>Bacteria</taxon>
        <taxon>Pseudomonadati</taxon>
        <taxon>Pseudomonadota</taxon>
        <taxon>Gammaproteobacteria</taxon>
        <taxon>Pseudomonadales</taxon>
        <taxon>Pseudomonadaceae</taxon>
        <taxon>Pseudomonas</taxon>
    </lineage>
</organism>
<evidence type="ECO:0000313" key="3">
    <source>
        <dbReference type="Proteomes" id="UP000276615"/>
    </source>
</evidence>
<proteinExistence type="predicted"/>
<evidence type="ECO:0000313" key="2">
    <source>
        <dbReference type="EMBL" id="RMR13603.1"/>
    </source>
</evidence>
<dbReference type="Proteomes" id="UP000276615">
    <property type="component" value="Unassembled WGS sequence"/>
</dbReference>
<keyword evidence="1" id="KW-1133">Transmembrane helix</keyword>
<gene>
    <name evidence="2" type="ORF">ALP92_102633</name>
</gene>
<dbReference type="EMBL" id="RBRQ01000069">
    <property type="protein sequence ID" value="RMR13603.1"/>
    <property type="molecule type" value="Genomic_DNA"/>
</dbReference>
<dbReference type="AlphaFoldDB" id="A0A3M4SF51"/>
<feature type="transmembrane region" description="Helical" evidence="1">
    <location>
        <begin position="21"/>
        <end position="42"/>
    </location>
</feature>
<sequence length="162" mass="18358">MYGGSAHRTWCAPKMKSPSTCTAYLAAYIAIALSLWTASQWWEKGLAERSGDPIVSPDGCYRLETFKPFWVLPNMFHRKPHPDEDVPPKWFPLWGYPGFYRLYDNRNGELISENKIYDLETAGWGIDWGEESGFVYAGMILIGPNVPDCMGDRPTARAASQE</sequence>
<protein>
    <submittedName>
        <fullName evidence="2">Uncharacterized protein</fullName>
    </submittedName>
</protein>